<comment type="caution">
    <text evidence="1">The sequence shown here is derived from an EMBL/GenBank/DDBJ whole genome shotgun (WGS) entry which is preliminary data.</text>
</comment>
<reference evidence="1" key="1">
    <citation type="submission" date="2021-01" db="EMBL/GenBank/DDBJ databases">
        <authorList>
            <person name="Sun Q."/>
        </authorList>
    </citation>
    <scope>NUCLEOTIDE SEQUENCE</scope>
    <source>
        <strain evidence="1">YIM B02566</strain>
    </source>
</reference>
<keyword evidence="2" id="KW-1185">Reference proteome</keyword>
<dbReference type="EMBL" id="JAENHL010000008">
    <property type="protein sequence ID" value="MBK1871298.1"/>
    <property type="molecule type" value="Genomic_DNA"/>
</dbReference>
<organism evidence="1 2">
    <name type="scientific">Taklimakanibacter albus</name>
    <dbReference type="NCBI Taxonomy" id="2800327"/>
    <lineage>
        <taxon>Bacteria</taxon>
        <taxon>Pseudomonadati</taxon>
        <taxon>Pseudomonadota</taxon>
        <taxon>Alphaproteobacteria</taxon>
        <taxon>Hyphomicrobiales</taxon>
        <taxon>Aestuariivirgaceae</taxon>
        <taxon>Taklimakanibacter</taxon>
    </lineage>
</organism>
<accession>A0ACC5RFX3</accession>
<evidence type="ECO:0000313" key="1">
    <source>
        <dbReference type="EMBL" id="MBK1871298.1"/>
    </source>
</evidence>
<sequence length="217" mass="23753">MADAPILPFARSPSLADQAAEAIVGGIAAGIFKPGERLVEANLAATLQMSRVPLREALKILEAQGIVASTPHRGTFIPAFDDKRIDQICEVRISLEKIALRDALANRAALPALVKQLDQIIASMEQAASRLDWMGVSKADLSFHRAICEASENAIVLTLWESLARHVLIVFGQEIRDEKDAVVMGPHHRRLRDLIAAADIDTLLREIPGHILRLRGR</sequence>
<evidence type="ECO:0000313" key="2">
    <source>
        <dbReference type="Proteomes" id="UP000616151"/>
    </source>
</evidence>
<proteinExistence type="predicted"/>
<name>A0ACC5RFX3_9HYPH</name>
<gene>
    <name evidence="1" type="ORF">JHL16_33335</name>
</gene>
<dbReference type="Proteomes" id="UP000616151">
    <property type="component" value="Unassembled WGS sequence"/>
</dbReference>
<protein>
    <submittedName>
        <fullName evidence="1">GntR family transcriptional regulator</fullName>
    </submittedName>
</protein>